<accession>A0ABM9KCY5</accession>
<reference evidence="1 2" key="1">
    <citation type="submission" date="2023-07" db="EMBL/GenBank/DDBJ databases">
        <authorList>
            <person name="Peeters C."/>
        </authorList>
    </citation>
    <scope>NUCLEOTIDE SEQUENCE [LARGE SCALE GENOMIC DNA]</scope>
    <source>
        <strain evidence="1 2">LMG 18101</strain>
    </source>
</reference>
<comment type="caution">
    <text evidence="1">The sequence shown here is derived from an EMBL/GenBank/DDBJ whole genome shotgun (WGS) entry which is preliminary data.</text>
</comment>
<proteinExistence type="predicted"/>
<dbReference type="Proteomes" id="UP001189757">
    <property type="component" value="Unassembled WGS sequence"/>
</dbReference>
<keyword evidence="2" id="KW-1185">Reference proteome</keyword>
<gene>
    <name evidence="1" type="ORF">LMG18101_04789</name>
</gene>
<evidence type="ECO:0008006" key="3">
    <source>
        <dbReference type="Google" id="ProtNLM"/>
    </source>
</evidence>
<dbReference type="RefSeq" id="WP_199032237.1">
    <property type="nucleotide sequence ID" value="NZ_CATZLL010000020.1"/>
</dbReference>
<dbReference type="InterPro" id="IPR011008">
    <property type="entry name" value="Dimeric_a/b-barrel"/>
</dbReference>
<dbReference type="Gene3D" id="3.30.70.100">
    <property type="match status" value="1"/>
</dbReference>
<protein>
    <recommendedName>
        <fullName evidence="3">Monooxygenase</fullName>
    </recommendedName>
</protein>
<dbReference type="SUPFAM" id="SSF54909">
    <property type="entry name" value="Dimeric alpha+beta barrel"/>
    <property type="match status" value="1"/>
</dbReference>
<organism evidence="1 2">
    <name type="scientific">Ralstonia flaminis</name>
    <dbReference type="NCBI Taxonomy" id="3058597"/>
    <lineage>
        <taxon>Bacteria</taxon>
        <taxon>Pseudomonadati</taxon>
        <taxon>Pseudomonadota</taxon>
        <taxon>Betaproteobacteria</taxon>
        <taxon>Burkholderiales</taxon>
        <taxon>Burkholderiaceae</taxon>
        <taxon>Ralstonia</taxon>
    </lineage>
</organism>
<evidence type="ECO:0000313" key="2">
    <source>
        <dbReference type="Proteomes" id="UP001189757"/>
    </source>
</evidence>
<dbReference type="EMBL" id="CATZLL010000020">
    <property type="protein sequence ID" value="CAJ0821921.1"/>
    <property type="molecule type" value="Genomic_DNA"/>
</dbReference>
<name>A0ABM9KCY5_9RALS</name>
<evidence type="ECO:0000313" key="1">
    <source>
        <dbReference type="EMBL" id="CAJ0821921.1"/>
    </source>
</evidence>
<sequence>MITEIVFFKLKPDVDVPTLLERYESTAVKWAENPDLLQKWYFYDAATREGGGVYIWRSREAAARWHGAEYKAMVERVYGYPPEIRVLDTLGHVDATRKTYEMFDAVG</sequence>